<gene>
    <name evidence="1" type="ORF">AAG747_14335</name>
</gene>
<dbReference type="RefSeq" id="WP_346821868.1">
    <property type="nucleotide sequence ID" value="NZ_JBDKWZ010000007.1"/>
</dbReference>
<name>A0AAW9S6F8_9BACT</name>
<protein>
    <recommendedName>
        <fullName evidence="3">Lipoprotein</fullName>
    </recommendedName>
</protein>
<accession>A0AAW9S6F8</accession>
<evidence type="ECO:0008006" key="3">
    <source>
        <dbReference type="Google" id="ProtNLM"/>
    </source>
</evidence>
<comment type="caution">
    <text evidence="1">The sequence shown here is derived from an EMBL/GenBank/DDBJ whole genome shotgun (WGS) entry which is preliminary data.</text>
</comment>
<dbReference type="AlphaFoldDB" id="A0AAW9S6F8"/>
<proteinExistence type="predicted"/>
<keyword evidence="2" id="KW-1185">Reference proteome</keyword>
<dbReference type="EMBL" id="JBDKWZ010000007">
    <property type="protein sequence ID" value="MEN7549097.1"/>
    <property type="molecule type" value="Genomic_DNA"/>
</dbReference>
<dbReference type="Proteomes" id="UP001403385">
    <property type="component" value="Unassembled WGS sequence"/>
</dbReference>
<dbReference type="PROSITE" id="PS51257">
    <property type="entry name" value="PROKAR_LIPOPROTEIN"/>
    <property type="match status" value="1"/>
</dbReference>
<organism evidence="1 2">
    <name type="scientific">Rapidithrix thailandica</name>
    <dbReference type="NCBI Taxonomy" id="413964"/>
    <lineage>
        <taxon>Bacteria</taxon>
        <taxon>Pseudomonadati</taxon>
        <taxon>Bacteroidota</taxon>
        <taxon>Cytophagia</taxon>
        <taxon>Cytophagales</taxon>
        <taxon>Flammeovirgaceae</taxon>
        <taxon>Rapidithrix</taxon>
    </lineage>
</organism>
<sequence length="449" mass="51656">MKKFQLVILTTLFTSLLFTSCSKDDDEAPQPEPSLEEVKFALIDGFEEIALPQGVLDSEDKHAKQVVERHEFIQLFHKNHYIHYFTPPANAVKSNTPIVPAEGEYLVYQWVTEDGTLAYQLSKKNDEYLLEAFIKTDEGGNFQKYLEAHQSKDGKKVQVKEVSTDIIIKWERAENGEVYIVYLKDHQKFEQVLHANGSGKQQLFKNNKLESIIQWDAEGKGFWEEYDEEGKKVDSGSWPKPLEEVKLALIDGFEEIALPQGVLDSEDEHAQRLAKFHQEIFYNFRDYITAYFDIPEDAEISNTPVVPAEGEYLVYQWNKEDETIACQVSQQEGEYVLEVFVKEGEAFQKKFEARQSKDGKKLKVIEFQFGKVDYTSTWEEKEDGSTSFLFEDDQGSLEHEVHADGSGNLLFTREGIREYFVQCDAEGNGTWKEFDEKGDILDSGSWSKA</sequence>
<reference evidence="1 2" key="1">
    <citation type="submission" date="2024-04" db="EMBL/GenBank/DDBJ databases">
        <title>Novel genus in family Flammeovirgaceae.</title>
        <authorList>
            <person name="Nguyen T.H."/>
            <person name="Vuong T.Q."/>
            <person name="Le H."/>
            <person name="Kim S.-G."/>
        </authorList>
    </citation>
    <scope>NUCLEOTIDE SEQUENCE [LARGE SCALE GENOMIC DNA]</scope>
    <source>
        <strain evidence="1 2">JCM 23209</strain>
    </source>
</reference>
<evidence type="ECO:0000313" key="2">
    <source>
        <dbReference type="Proteomes" id="UP001403385"/>
    </source>
</evidence>
<evidence type="ECO:0000313" key="1">
    <source>
        <dbReference type="EMBL" id="MEN7549097.1"/>
    </source>
</evidence>